<dbReference type="OrthoDB" id="74360at2759"/>
<organism evidence="2 3">
    <name type="scientific">Exserohilum turcicum (strain 28A)</name>
    <name type="common">Northern leaf blight fungus</name>
    <name type="synonym">Setosphaeria turcica</name>
    <dbReference type="NCBI Taxonomy" id="671987"/>
    <lineage>
        <taxon>Eukaryota</taxon>
        <taxon>Fungi</taxon>
        <taxon>Dikarya</taxon>
        <taxon>Ascomycota</taxon>
        <taxon>Pezizomycotina</taxon>
        <taxon>Dothideomycetes</taxon>
        <taxon>Pleosporomycetidae</taxon>
        <taxon>Pleosporales</taxon>
        <taxon>Pleosporineae</taxon>
        <taxon>Pleosporaceae</taxon>
        <taxon>Exserohilum</taxon>
    </lineage>
</organism>
<sequence length="101" mass="11715">MAKEFTPEPRAIRLLEACLSRSVTGGNLLCTIDQPKHNIQVTYITNCIKRMQAEAIESMEVKEEPITQLYEHMDEFHKRSVWSDKCQSWYKNGTADGKPWI</sequence>
<proteinExistence type="inferred from homology"/>
<dbReference type="Gene3D" id="3.50.50.60">
    <property type="entry name" value="FAD/NAD(P)-binding domain"/>
    <property type="match status" value="1"/>
</dbReference>
<protein>
    <submittedName>
        <fullName evidence="2">Uncharacterized protein</fullName>
    </submittedName>
</protein>
<gene>
    <name evidence="2" type="ORF">SETTUDRAFT_22368</name>
</gene>
<keyword evidence="3" id="KW-1185">Reference proteome</keyword>
<evidence type="ECO:0000313" key="3">
    <source>
        <dbReference type="Proteomes" id="UP000016935"/>
    </source>
</evidence>
<dbReference type="Proteomes" id="UP000016935">
    <property type="component" value="Unassembled WGS sequence"/>
</dbReference>
<dbReference type="AlphaFoldDB" id="R0IAM8"/>
<name>R0IAM8_EXST2</name>
<reference evidence="2 3" key="2">
    <citation type="journal article" date="2013" name="PLoS Genet.">
        <title>Comparative genome structure, secondary metabolite, and effector coding capacity across Cochliobolus pathogens.</title>
        <authorList>
            <person name="Condon B.J."/>
            <person name="Leng Y."/>
            <person name="Wu D."/>
            <person name="Bushley K.E."/>
            <person name="Ohm R.A."/>
            <person name="Otillar R."/>
            <person name="Martin J."/>
            <person name="Schackwitz W."/>
            <person name="Grimwood J."/>
            <person name="MohdZainudin N."/>
            <person name="Xue C."/>
            <person name="Wang R."/>
            <person name="Manning V.A."/>
            <person name="Dhillon B."/>
            <person name="Tu Z.J."/>
            <person name="Steffenson B.J."/>
            <person name="Salamov A."/>
            <person name="Sun H."/>
            <person name="Lowry S."/>
            <person name="LaButti K."/>
            <person name="Han J."/>
            <person name="Copeland A."/>
            <person name="Lindquist E."/>
            <person name="Barry K."/>
            <person name="Schmutz J."/>
            <person name="Baker S.E."/>
            <person name="Ciuffetti L.M."/>
            <person name="Grigoriev I.V."/>
            <person name="Zhong S."/>
            <person name="Turgeon B.G."/>
        </authorList>
    </citation>
    <scope>NUCLEOTIDE SEQUENCE [LARGE SCALE GENOMIC DNA]</scope>
    <source>
        <strain evidence="3">28A</strain>
    </source>
</reference>
<dbReference type="InterPro" id="IPR051209">
    <property type="entry name" value="FAD-bind_Monooxygenase_sf"/>
</dbReference>
<comment type="similarity">
    <text evidence="1">Belongs to the FAD-binding monooxygenase family.</text>
</comment>
<evidence type="ECO:0000313" key="2">
    <source>
        <dbReference type="EMBL" id="EOA82371.1"/>
    </source>
</evidence>
<accession>R0IAM8</accession>
<dbReference type="PANTHER" id="PTHR42877:SF8">
    <property type="entry name" value="MONOOXYGENASE"/>
    <property type="match status" value="1"/>
</dbReference>
<dbReference type="HOGENOM" id="CLU_2293444_0_0_1"/>
<dbReference type="InterPro" id="IPR036188">
    <property type="entry name" value="FAD/NAD-bd_sf"/>
</dbReference>
<dbReference type="RefSeq" id="XP_008029322.1">
    <property type="nucleotide sequence ID" value="XM_008031131.1"/>
</dbReference>
<reference evidence="2 3" key="1">
    <citation type="journal article" date="2012" name="PLoS Pathog.">
        <title>Diverse lifestyles and strategies of plant pathogenesis encoded in the genomes of eighteen Dothideomycetes fungi.</title>
        <authorList>
            <person name="Ohm R.A."/>
            <person name="Feau N."/>
            <person name="Henrissat B."/>
            <person name="Schoch C.L."/>
            <person name="Horwitz B.A."/>
            <person name="Barry K.W."/>
            <person name="Condon B.J."/>
            <person name="Copeland A.C."/>
            <person name="Dhillon B."/>
            <person name="Glaser F."/>
            <person name="Hesse C.N."/>
            <person name="Kosti I."/>
            <person name="LaButti K."/>
            <person name="Lindquist E.A."/>
            <person name="Lucas S."/>
            <person name="Salamov A.A."/>
            <person name="Bradshaw R.E."/>
            <person name="Ciuffetti L."/>
            <person name="Hamelin R.C."/>
            <person name="Kema G.H.J."/>
            <person name="Lawrence C."/>
            <person name="Scott J.A."/>
            <person name="Spatafora J.W."/>
            <person name="Turgeon B.G."/>
            <person name="de Wit P.J.G.M."/>
            <person name="Zhong S."/>
            <person name="Goodwin S.B."/>
            <person name="Grigoriev I.V."/>
        </authorList>
    </citation>
    <scope>NUCLEOTIDE SEQUENCE [LARGE SCALE GENOMIC DNA]</scope>
    <source>
        <strain evidence="3">28A</strain>
    </source>
</reference>
<evidence type="ECO:0000256" key="1">
    <source>
        <dbReference type="ARBA" id="ARBA00010139"/>
    </source>
</evidence>
<dbReference type="PANTHER" id="PTHR42877">
    <property type="entry name" value="L-ORNITHINE N(5)-MONOOXYGENASE-RELATED"/>
    <property type="match status" value="1"/>
</dbReference>
<dbReference type="EMBL" id="KB908844">
    <property type="protein sequence ID" value="EOA82371.1"/>
    <property type="molecule type" value="Genomic_DNA"/>
</dbReference>
<dbReference type="GeneID" id="19402542"/>